<sequence length="179" mass="19921">MYARWTGVKRRRLKIQEIQEAYNTPSALSAVRSPCDSGRRRRGRPGGRCSGPLAELGPSARRGVADQIPVYGFTGAAINKSFYLSHRALLYYFCFVLGPRLDSVSDLGSAFGFDHSRALGCDPNTALDTTLIIARLEKRARVRLGHGETRRTLISSSLRLIAAMRMDHWLAARRARLTT</sequence>
<evidence type="ECO:0000313" key="3">
    <source>
        <dbReference type="Proteomes" id="UP000299102"/>
    </source>
</evidence>
<proteinExistence type="predicted"/>
<name>A0A4C1W8V3_EUMVA</name>
<protein>
    <submittedName>
        <fullName evidence="2">Uncharacterized protein</fullName>
    </submittedName>
</protein>
<dbReference type="EMBL" id="BGZK01000502">
    <property type="protein sequence ID" value="GBP47491.1"/>
    <property type="molecule type" value="Genomic_DNA"/>
</dbReference>
<accession>A0A4C1W8V3</accession>
<evidence type="ECO:0000313" key="2">
    <source>
        <dbReference type="EMBL" id="GBP47491.1"/>
    </source>
</evidence>
<evidence type="ECO:0000256" key="1">
    <source>
        <dbReference type="SAM" id="MobiDB-lite"/>
    </source>
</evidence>
<dbReference type="Proteomes" id="UP000299102">
    <property type="component" value="Unassembled WGS sequence"/>
</dbReference>
<dbReference type="AlphaFoldDB" id="A0A4C1W8V3"/>
<organism evidence="2 3">
    <name type="scientific">Eumeta variegata</name>
    <name type="common">Bagworm moth</name>
    <name type="synonym">Eumeta japonica</name>
    <dbReference type="NCBI Taxonomy" id="151549"/>
    <lineage>
        <taxon>Eukaryota</taxon>
        <taxon>Metazoa</taxon>
        <taxon>Ecdysozoa</taxon>
        <taxon>Arthropoda</taxon>
        <taxon>Hexapoda</taxon>
        <taxon>Insecta</taxon>
        <taxon>Pterygota</taxon>
        <taxon>Neoptera</taxon>
        <taxon>Endopterygota</taxon>
        <taxon>Lepidoptera</taxon>
        <taxon>Glossata</taxon>
        <taxon>Ditrysia</taxon>
        <taxon>Tineoidea</taxon>
        <taxon>Psychidae</taxon>
        <taxon>Oiketicinae</taxon>
        <taxon>Eumeta</taxon>
    </lineage>
</organism>
<comment type="caution">
    <text evidence="2">The sequence shown here is derived from an EMBL/GenBank/DDBJ whole genome shotgun (WGS) entry which is preliminary data.</text>
</comment>
<gene>
    <name evidence="2" type="ORF">EVAR_86411_1</name>
</gene>
<keyword evidence="3" id="KW-1185">Reference proteome</keyword>
<feature type="region of interest" description="Disordered" evidence="1">
    <location>
        <begin position="29"/>
        <end position="52"/>
    </location>
</feature>
<reference evidence="2 3" key="1">
    <citation type="journal article" date="2019" name="Commun. Biol.">
        <title>The bagworm genome reveals a unique fibroin gene that provides high tensile strength.</title>
        <authorList>
            <person name="Kono N."/>
            <person name="Nakamura H."/>
            <person name="Ohtoshi R."/>
            <person name="Tomita M."/>
            <person name="Numata K."/>
            <person name="Arakawa K."/>
        </authorList>
    </citation>
    <scope>NUCLEOTIDE SEQUENCE [LARGE SCALE GENOMIC DNA]</scope>
</reference>